<proteinExistence type="predicted"/>
<dbReference type="Gene3D" id="2.60.40.10">
    <property type="entry name" value="Immunoglobulins"/>
    <property type="match status" value="2"/>
</dbReference>
<evidence type="ECO:0008006" key="2">
    <source>
        <dbReference type="Google" id="ProtNLM"/>
    </source>
</evidence>
<dbReference type="Pfam" id="PF13585">
    <property type="entry name" value="CHU_C"/>
    <property type="match status" value="1"/>
</dbReference>
<evidence type="ECO:0000313" key="1">
    <source>
        <dbReference type="EMBL" id="CAA9321754.1"/>
    </source>
</evidence>
<accession>A0A6J4L435</accession>
<dbReference type="InterPro" id="IPR013783">
    <property type="entry name" value="Ig-like_fold"/>
</dbReference>
<dbReference type="AlphaFoldDB" id="A0A6J4L435"/>
<protein>
    <recommendedName>
        <fullName evidence="2">Gliding motility-associated C-terminal domain-containing protein</fullName>
    </recommendedName>
</protein>
<dbReference type="InterPro" id="IPR036116">
    <property type="entry name" value="FN3_sf"/>
</dbReference>
<dbReference type="SUPFAM" id="SSF49265">
    <property type="entry name" value="Fibronectin type III"/>
    <property type="match status" value="1"/>
</dbReference>
<reference evidence="1" key="1">
    <citation type="submission" date="2020-02" db="EMBL/GenBank/DDBJ databases">
        <authorList>
            <person name="Meier V. D."/>
        </authorList>
    </citation>
    <scope>NUCLEOTIDE SEQUENCE</scope>
    <source>
        <strain evidence="1">AVDCRST_MAG56</strain>
    </source>
</reference>
<sequence length="966" mass="107840">MLPPRITRLLFVLAFLAFAPTHLLASHIRAGQITAQRLPGSTNPLTYQFTLVLYRDTGGVDQLRATLDMGVSDGSRAGNVALTSDLASRVALGAYARTEVLTYFFVYTYPGNGSYTVSFTEEFRNELVVNMFNSANTPFHLETSFNISASLGSNTSVVLNNPPVDRATVGQRYCYNPDPFDANGDSLSFRLVTPLSKAGTPVTSYLEPNQVRPLGTPESGAGDPTFTIDPRTGQICWDAPGPFKRGGGVIAGPGDYAEYNIAFVVEEWRKTTNGYQLVGSVRRDMQIRVEFNPNRRPELIIPNDTCIVAGTNLEKFIRALDPDGHPVSIGSEGAIFSRDPKVFPNQPPATLTPNATIAAPVFQNTPAQSQFRWQTDCQHVRAQPYAVVFRAEDNPGNVAQRLTDTKTWLIRVVGPKPTGLKATPAGKTMQLTWDPYRCTNANQIIIWRKLGCDEDSIDPCQTGAPAGYLEVARVPASTFSFVDDNDGKGLEIGQQYSYRIGATFASPGRGESAPSDPICVRLRLEIPLITNVSVERTSPTNGRIRVVWTQPLEIDQRQFPGPYTYELYRANGFAGNNYGPTPLLTRRYNTISTSTDTVFVDERGLNTQDSVYHYQIRFYTGTNQAFKDTSKAASSVRLSVRPLPRAVEVSWRAQVPWNNQNQTHKLYRINQQDETRPQFLADVPVTNEGSFRYVDSGLSEDSVYCYKVETYGLYEGVRLRLPANKPFLTNYSQSLCTTPLDTIKPCPPVLSIDATDCDKWQSNPESFCNQGAFTNRLDWTYPEQVAGQKCDKDVVKYRIYYSRYQGEGEQFVLVDSVVSQVPMPANFYRHANLPSYAGCYYVTAVDRSGNESEPSNTVCKDNCPYYVLPNVITPNGDNKNEVLAPFPCPRFVERVSFAAYNRWGRKVFETTDDILIKWNGRMGKGSETSSEDLSPGVYYYQAEVKFYRLRRSDEVVKIKGWVHVLK</sequence>
<dbReference type="EMBL" id="CADCTQ010000577">
    <property type="protein sequence ID" value="CAA9321754.1"/>
    <property type="molecule type" value="Genomic_DNA"/>
</dbReference>
<name>A0A6J4L435_9SPHI</name>
<gene>
    <name evidence="1" type="ORF">AVDCRST_MAG56-6978</name>
</gene>
<organism evidence="1">
    <name type="scientific">uncultured Cytophagales bacterium</name>
    <dbReference type="NCBI Taxonomy" id="158755"/>
    <lineage>
        <taxon>Bacteria</taxon>
        <taxon>Pseudomonadati</taxon>
        <taxon>Bacteroidota</taxon>
        <taxon>Sphingobacteriia</taxon>
        <taxon>Sphingobacteriales</taxon>
        <taxon>environmental samples</taxon>
    </lineage>
</organism>